<evidence type="ECO:0000259" key="9">
    <source>
        <dbReference type="Pfam" id="PF23097"/>
    </source>
</evidence>
<proteinExistence type="inferred from homology"/>
<dbReference type="InterPro" id="IPR001680">
    <property type="entry name" value="WD40_rpt"/>
</dbReference>
<feature type="domain" description="NUC153" evidence="8">
    <location>
        <begin position="525"/>
        <end position="552"/>
    </location>
</feature>
<feature type="region of interest" description="Disordered" evidence="7">
    <location>
        <begin position="573"/>
        <end position="647"/>
    </location>
</feature>
<protein>
    <recommendedName>
        <fullName evidence="3">Nucleolar protein 10</fullName>
    </recommendedName>
</protein>
<keyword evidence="5" id="KW-0677">Repeat</keyword>
<dbReference type="PANTHER" id="PTHR14927:SF0">
    <property type="entry name" value="NUCLEOLAR PROTEIN 10"/>
    <property type="match status" value="1"/>
</dbReference>
<evidence type="ECO:0000256" key="1">
    <source>
        <dbReference type="ARBA" id="ARBA00004604"/>
    </source>
</evidence>
<dbReference type="PANTHER" id="PTHR14927">
    <property type="entry name" value="NUCLEOLAR PROTEIN 10"/>
    <property type="match status" value="1"/>
</dbReference>
<dbReference type="Pfam" id="PF23098">
    <property type="entry name" value="Beta-prop_NOL10_N"/>
    <property type="match status" value="2"/>
</dbReference>
<reference evidence="11" key="1">
    <citation type="submission" date="2020-11" db="EMBL/GenBank/DDBJ databases">
        <authorList>
            <person name="Tran Van P."/>
        </authorList>
    </citation>
    <scope>NUCLEOTIDE SEQUENCE</scope>
</reference>
<evidence type="ECO:0000256" key="6">
    <source>
        <dbReference type="ARBA" id="ARBA00023242"/>
    </source>
</evidence>
<accession>A0A7R9JPF2</accession>
<feature type="domain" description="Nucleolar protein 10-like N-terminal" evidence="10">
    <location>
        <begin position="46"/>
        <end position="218"/>
    </location>
</feature>
<dbReference type="GO" id="GO:0000462">
    <property type="term" value="P:maturation of SSU-rRNA from tricistronic rRNA transcript (SSU-rRNA, 5.8S rRNA, LSU-rRNA)"/>
    <property type="evidence" value="ECO:0007669"/>
    <property type="project" value="TreeGrafter"/>
</dbReference>
<sequence>MLGSRSCSCNTKTHRKHHPQYTRLGLDPVIPTIGSLVYCKSDALDHIRRRIELIQDFEMPALSTTVRVSKDGEYVLATGTYKPRVRCYDVNNLSMKFERCFDADVVTFEILSDDYSKLVFLHTDRYVEFHSAQGHYHRLRIPKFGRDMQYHYPTCDLYIVGAGPEVYRLNLERGQFLNPLMTEASEVDCCAINPLHNLLVCGTKEGKVEAWDPRARDRIGTLDCALHCVSESISSSANVNCVPFGEWQQCKVWTVFPLASGSNVKCGLCSLWRVAAMVEGVSSVSALKFKGGLTLGVGTSTGQVLLYDIRSNKPFYTKDHMYGLPIVNVDFHESQDLVLSMDECIVKIWDKNTGKLFTSIEASETKFHSLCVVPNTGMMFIANENTKILTYYIPSLGPAPKWCSFLDSLTEELEESTMETVYDDYKFVTKRELEDLGLEHLLGTNLLRAYMHGYFVDIRLYKKAKMVAEPFAFEEYRKKKIHQKIEENRANRKLPKVNKDLALKLMDEDMKEKKKKKVGLSLLKDDRFKMLFENPDFQVDKNAEEFRLLNPVLSKLDKSRKKELKKQVLQQQFDEIEEEQEGKPSSEESSDDSGSSSGDDREWTKNLKRQHKVLKNEAKKKEWEERRKERESEAEAATNSGGQPKFFELREGEEFKGIHGGVKRKRNNVSLGERVKREGHDSVRMLGSVGNREMTFSVRKEQRRVKEEKDAQHHYEERKKLLRPAKGLQTKPLPKFLREYRR</sequence>
<keyword evidence="6" id="KW-0539">Nucleus</keyword>
<dbReference type="SUPFAM" id="SSF50978">
    <property type="entry name" value="WD40 repeat-like"/>
    <property type="match status" value="1"/>
</dbReference>
<organism evidence="11">
    <name type="scientific">Timema genevievae</name>
    <name type="common">Walking stick</name>
    <dbReference type="NCBI Taxonomy" id="629358"/>
    <lineage>
        <taxon>Eukaryota</taxon>
        <taxon>Metazoa</taxon>
        <taxon>Ecdysozoa</taxon>
        <taxon>Arthropoda</taxon>
        <taxon>Hexapoda</taxon>
        <taxon>Insecta</taxon>
        <taxon>Pterygota</taxon>
        <taxon>Neoptera</taxon>
        <taxon>Polyneoptera</taxon>
        <taxon>Phasmatodea</taxon>
        <taxon>Timematodea</taxon>
        <taxon>Timematoidea</taxon>
        <taxon>Timematidae</taxon>
        <taxon>Timema</taxon>
    </lineage>
</organism>
<dbReference type="Pfam" id="PF23097">
    <property type="entry name" value="NOL10_2nd"/>
    <property type="match status" value="1"/>
</dbReference>
<dbReference type="InterPro" id="IPR056550">
    <property type="entry name" value="NOL10_2nd"/>
</dbReference>
<evidence type="ECO:0000256" key="7">
    <source>
        <dbReference type="SAM" id="MobiDB-lite"/>
    </source>
</evidence>
<evidence type="ECO:0000256" key="2">
    <source>
        <dbReference type="ARBA" id="ARBA00005264"/>
    </source>
</evidence>
<evidence type="ECO:0000313" key="11">
    <source>
        <dbReference type="EMBL" id="CAD7586720.1"/>
    </source>
</evidence>
<evidence type="ECO:0000256" key="4">
    <source>
        <dbReference type="ARBA" id="ARBA00022574"/>
    </source>
</evidence>
<dbReference type="GO" id="GO:0032040">
    <property type="term" value="C:small-subunit processome"/>
    <property type="evidence" value="ECO:0007669"/>
    <property type="project" value="TreeGrafter"/>
</dbReference>
<dbReference type="InterPro" id="IPR012580">
    <property type="entry name" value="NUC153"/>
</dbReference>
<feature type="region of interest" description="Disordered" evidence="7">
    <location>
        <begin position="699"/>
        <end position="742"/>
    </location>
</feature>
<dbReference type="GO" id="GO:0030686">
    <property type="term" value="C:90S preribosome"/>
    <property type="evidence" value="ECO:0007669"/>
    <property type="project" value="TreeGrafter"/>
</dbReference>
<feature type="compositionally biased region" description="Basic and acidic residues" evidence="7">
    <location>
        <begin position="614"/>
        <end position="633"/>
    </location>
</feature>
<dbReference type="Pfam" id="PF08159">
    <property type="entry name" value="NUC153"/>
    <property type="match status" value="1"/>
</dbReference>
<dbReference type="EMBL" id="OE839315">
    <property type="protein sequence ID" value="CAD7586720.1"/>
    <property type="molecule type" value="Genomic_DNA"/>
</dbReference>
<dbReference type="InterPro" id="IPR015943">
    <property type="entry name" value="WD40/YVTN_repeat-like_dom_sf"/>
</dbReference>
<evidence type="ECO:0000256" key="3">
    <source>
        <dbReference type="ARBA" id="ARBA00015517"/>
    </source>
</evidence>
<dbReference type="InterPro" id="IPR056551">
    <property type="entry name" value="Beta-prop_NOL10_N"/>
</dbReference>
<feature type="domain" description="Nucleolar protein 10-like second" evidence="9">
    <location>
        <begin position="421"/>
        <end position="468"/>
    </location>
</feature>
<feature type="domain" description="Nucleolar protein 10-like N-terminal" evidence="10">
    <location>
        <begin position="290"/>
        <end position="420"/>
    </location>
</feature>
<gene>
    <name evidence="11" type="ORF">TGEB3V08_LOCUS1019</name>
</gene>
<comment type="subcellular location">
    <subcellularLocation>
        <location evidence="1">Nucleus</location>
        <location evidence="1">Nucleolus</location>
    </subcellularLocation>
</comment>
<feature type="compositionally biased region" description="Basic and acidic residues" evidence="7">
    <location>
        <begin position="699"/>
        <end position="719"/>
    </location>
</feature>
<dbReference type="Gene3D" id="2.130.10.10">
    <property type="entry name" value="YVTN repeat-like/Quinoprotein amine dehydrogenase"/>
    <property type="match status" value="2"/>
</dbReference>
<dbReference type="FunFam" id="2.130.10.10:FF:000980">
    <property type="entry name" value="Nucleolar protein 10"/>
    <property type="match status" value="1"/>
</dbReference>
<comment type="similarity">
    <text evidence="2">Belongs to the WD repeat NOL10/ENP2 family.</text>
</comment>
<evidence type="ECO:0000256" key="5">
    <source>
        <dbReference type="ARBA" id="ARBA00022737"/>
    </source>
</evidence>
<evidence type="ECO:0000259" key="8">
    <source>
        <dbReference type="Pfam" id="PF08159"/>
    </source>
</evidence>
<dbReference type="InterPro" id="IPR036322">
    <property type="entry name" value="WD40_repeat_dom_sf"/>
</dbReference>
<keyword evidence="4" id="KW-0853">WD repeat</keyword>
<dbReference type="AlphaFoldDB" id="A0A7R9JPF2"/>
<dbReference type="SMART" id="SM00320">
    <property type="entry name" value="WD40"/>
    <property type="match status" value="3"/>
</dbReference>
<name>A0A7R9JPF2_TIMGE</name>
<dbReference type="InterPro" id="IPR040382">
    <property type="entry name" value="NOL10/Enp2"/>
</dbReference>
<evidence type="ECO:0000259" key="10">
    <source>
        <dbReference type="Pfam" id="PF23098"/>
    </source>
</evidence>